<feature type="non-terminal residue" evidence="2">
    <location>
        <position position="1"/>
    </location>
</feature>
<evidence type="ECO:0000313" key="3">
    <source>
        <dbReference type="Proteomes" id="UP001177140"/>
    </source>
</evidence>
<keyword evidence="3" id="KW-1185">Reference proteome</keyword>
<feature type="compositionally biased region" description="Basic and acidic residues" evidence="1">
    <location>
        <begin position="20"/>
        <end position="40"/>
    </location>
</feature>
<feature type="compositionally biased region" description="Basic and acidic residues" evidence="1">
    <location>
        <begin position="82"/>
        <end position="91"/>
    </location>
</feature>
<dbReference type="Proteomes" id="UP001177140">
    <property type="component" value="Unassembled WGS sequence"/>
</dbReference>
<gene>
    <name evidence="2" type="ORF">MKW94_025126</name>
</gene>
<dbReference type="AlphaFoldDB" id="A0AA41V386"/>
<reference evidence="2" key="1">
    <citation type="submission" date="2022-03" db="EMBL/GenBank/DDBJ databases">
        <title>A functionally conserved STORR gene fusion in Papaver species that diverged 16.8 million years ago.</title>
        <authorList>
            <person name="Catania T."/>
        </authorList>
    </citation>
    <scope>NUCLEOTIDE SEQUENCE</scope>
    <source>
        <strain evidence="2">S-191538</strain>
    </source>
</reference>
<protein>
    <submittedName>
        <fullName evidence="2">Uncharacterized protein</fullName>
    </submittedName>
</protein>
<accession>A0AA41V386</accession>
<evidence type="ECO:0000256" key="1">
    <source>
        <dbReference type="SAM" id="MobiDB-lite"/>
    </source>
</evidence>
<feature type="compositionally biased region" description="Acidic residues" evidence="1">
    <location>
        <begin position="57"/>
        <end position="78"/>
    </location>
</feature>
<organism evidence="2 3">
    <name type="scientific">Papaver nudicaule</name>
    <name type="common">Iceland poppy</name>
    <dbReference type="NCBI Taxonomy" id="74823"/>
    <lineage>
        <taxon>Eukaryota</taxon>
        <taxon>Viridiplantae</taxon>
        <taxon>Streptophyta</taxon>
        <taxon>Embryophyta</taxon>
        <taxon>Tracheophyta</taxon>
        <taxon>Spermatophyta</taxon>
        <taxon>Magnoliopsida</taxon>
        <taxon>Ranunculales</taxon>
        <taxon>Papaveraceae</taxon>
        <taxon>Papaveroideae</taxon>
        <taxon>Papaver</taxon>
    </lineage>
</organism>
<feature type="region of interest" description="Disordered" evidence="1">
    <location>
        <begin position="1"/>
        <end position="91"/>
    </location>
</feature>
<evidence type="ECO:0000313" key="2">
    <source>
        <dbReference type="EMBL" id="MCL7023223.1"/>
    </source>
</evidence>
<proteinExistence type="predicted"/>
<sequence>MPASSYDAGVATSVDVDEFNQTRDKLIEEATREESYKHETDEDASSMSSVDYHYSEEDYWCSGEEDDDEEEDKEDDEVPISKLEKKDFVDS</sequence>
<name>A0AA41V386_PAPNU</name>
<comment type="caution">
    <text evidence="2">The sequence shown here is derived from an EMBL/GenBank/DDBJ whole genome shotgun (WGS) entry which is preliminary data.</text>
</comment>
<dbReference type="EMBL" id="JAJJMA010019936">
    <property type="protein sequence ID" value="MCL7023223.1"/>
    <property type="molecule type" value="Genomic_DNA"/>
</dbReference>